<name>A0A4Y7TYN8_COPMI</name>
<gene>
    <name evidence="2" type="ORF">FA13DRAFT_1751595</name>
</gene>
<dbReference type="InterPro" id="IPR035992">
    <property type="entry name" value="Ricin_B-like_lectins"/>
</dbReference>
<keyword evidence="3" id="KW-1185">Reference proteome</keyword>
<protein>
    <recommendedName>
        <fullName evidence="4">Ricin B lectin domain-containing protein</fullName>
    </recommendedName>
</protein>
<feature type="region of interest" description="Disordered" evidence="1">
    <location>
        <begin position="273"/>
        <end position="321"/>
    </location>
</feature>
<dbReference type="EMBL" id="QPFP01000002">
    <property type="protein sequence ID" value="TEB39131.1"/>
    <property type="molecule type" value="Genomic_DNA"/>
</dbReference>
<feature type="compositionally biased region" description="Polar residues" evidence="1">
    <location>
        <begin position="1"/>
        <end position="18"/>
    </location>
</feature>
<dbReference type="STRING" id="71717.A0A4Y7TYN8"/>
<reference evidence="2 3" key="1">
    <citation type="journal article" date="2019" name="Nat. Ecol. Evol.">
        <title>Megaphylogeny resolves global patterns of mushroom evolution.</title>
        <authorList>
            <person name="Varga T."/>
            <person name="Krizsan K."/>
            <person name="Foldi C."/>
            <person name="Dima B."/>
            <person name="Sanchez-Garcia M."/>
            <person name="Sanchez-Ramirez S."/>
            <person name="Szollosi G.J."/>
            <person name="Szarkandi J.G."/>
            <person name="Papp V."/>
            <person name="Albert L."/>
            <person name="Andreopoulos W."/>
            <person name="Angelini C."/>
            <person name="Antonin V."/>
            <person name="Barry K.W."/>
            <person name="Bougher N.L."/>
            <person name="Buchanan P."/>
            <person name="Buyck B."/>
            <person name="Bense V."/>
            <person name="Catcheside P."/>
            <person name="Chovatia M."/>
            <person name="Cooper J."/>
            <person name="Damon W."/>
            <person name="Desjardin D."/>
            <person name="Finy P."/>
            <person name="Geml J."/>
            <person name="Haridas S."/>
            <person name="Hughes K."/>
            <person name="Justo A."/>
            <person name="Karasinski D."/>
            <person name="Kautmanova I."/>
            <person name="Kiss B."/>
            <person name="Kocsube S."/>
            <person name="Kotiranta H."/>
            <person name="LaButti K.M."/>
            <person name="Lechner B.E."/>
            <person name="Liimatainen K."/>
            <person name="Lipzen A."/>
            <person name="Lukacs Z."/>
            <person name="Mihaltcheva S."/>
            <person name="Morgado L.N."/>
            <person name="Niskanen T."/>
            <person name="Noordeloos M.E."/>
            <person name="Ohm R.A."/>
            <person name="Ortiz-Santana B."/>
            <person name="Ovrebo C."/>
            <person name="Racz N."/>
            <person name="Riley R."/>
            <person name="Savchenko A."/>
            <person name="Shiryaev A."/>
            <person name="Soop K."/>
            <person name="Spirin V."/>
            <person name="Szebenyi C."/>
            <person name="Tomsovsky M."/>
            <person name="Tulloss R.E."/>
            <person name="Uehling J."/>
            <person name="Grigoriev I.V."/>
            <person name="Vagvolgyi C."/>
            <person name="Papp T."/>
            <person name="Martin F.M."/>
            <person name="Miettinen O."/>
            <person name="Hibbett D.S."/>
            <person name="Nagy L.G."/>
        </authorList>
    </citation>
    <scope>NUCLEOTIDE SEQUENCE [LARGE SCALE GENOMIC DNA]</scope>
    <source>
        <strain evidence="2 3">FP101781</strain>
    </source>
</reference>
<sequence length="495" mass="51565">MTISTTSISPAVPPSSTEALPEKFELPKPAEGPGPTPDASATRATTGAHIRNAGSPNLCFDVSNFRAGDFRFNLVPIALKPCNVAIEGQKFDLVTKGEHNNVQDGSRTLIVSSQQLTCVDRRSNINDRTRPGLFACGGRAAGDGETTADQQYFFNRNATLTGGIGFPLVRDAINNGNGAGNQCLTLNPDGFLSNTPCSPPNFTQEQTWFVGPLDGSVAPPPSTSPSATPPQSATEKPVLSPSPADLDCGQETSIVTSIATLTVTVQPSQTASASVSVGPSATPSSSSPVATSSPSVSPPASTTKPDVFVLPKPAEGPGPTFDATATRAATSVQIRSAADPETCFDVSDFRAGDFRFNLVPLALKKCDNAVDGQKFDLITKGEHNDVQDGSRTIIVSSQQLTCVDRRGNKNNRNRPGLFACGGRAVGDGGTSFDQQFFFAKAADLSKGIGFPTIRDAVNGGVGSGNQCLTLNKDGFVSNAPCSPPNFLPEQTWIVG</sequence>
<comment type="caution">
    <text evidence="2">The sequence shown here is derived from an EMBL/GenBank/DDBJ whole genome shotgun (WGS) entry which is preliminary data.</text>
</comment>
<evidence type="ECO:0000313" key="3">
    <source>
        <dbReference type="Proteomes" id="UP000298030"/>
    </source>
</evidence>
<dbReference type="SUPFAM" id="SSF50370">
    <property type="entry name" value="Ricin B-like lectins"/>
    <property type="match status" value="2"/>
</dbReference>
<evidence type="ECO:0000313" key="2">
    <source>
        <dbReference type="EMBL" id="TEB39131.1"/>
    </source>
</evidence>
<dbReference type="Proteomes" id="UP000298030">
    <property type="component" value="Unassembled WGS sequence"/>
</dbReference>
<dbReference type="PROSITE" id="PS50231">
    <property type="entry name" value="RICIN_B_LECTIN"/>
    <property type="match status" value="2"/>
</dbReference>
<dbReference type="OrthoDB" id="5383818at2759"/>
<evidence type="ECO:0000256" key="1">
    <source>
        <dbReference type="SAM" id="MobiDB-lite"/>
    </source>
</evidence>
<dbReference type="AlphaFoldDB" id="A0A4Y7TYN8"/>
<feature type="compositionally biased region" description="Low complexity" evidence="1">
    <location>
        <begin position="224"/>
        <end position="234"/>
    </location>
</feature>
<organism evidence="2 3">
    <name type="scientific">Coprinellus micaceus</name>
    <name type="common">Glistening ink-cap mushroom</name>
    <name type="synonym">Coprinus micaceus</name>
    <dbReference type="NCBI Taxonomy" id="71717"/>
    <lineage>
        <taxon>Eukaryota</taxon>
        <taxon>Fungi</taxon>
        <taxon>Dikarya</taxon>
        <taxon>Basidiomycota</taxon>
        <taxon>Agaricomycotina</taxon>
        <taxon>Agaricomycetes</taxon>
        <taxon>Agaricomycetidae</taxon>
        <taxon>Agaricales</taxon>
        <taxon>Agaricineae</taxon>
        <taxon>Psathyrellaceae</taxon>
        <taxon>Coprinellus</taxon>
    </lineage>
</organism>
<feature type="region of interest" description="Disordered" evidence="1">
    <location>
        <begin position="211"/>
        <end position="247"/>
    </location>
</feature>
<feature type="region of interest" description="Disordered" evidence="1">
    <location>
        <begin position="1"/>
        <end position="44"/>
    </location>
</feature>
<evidence type="ECO:0008006" key="4">
    <source>
        <dbReference type="Google" id="ProtNLM"/>
    </source>
</evidence>
<feature type="compositionally biased region" description="Low complexity" evidence="1">
    <location>
        <begin position="273"/>
        <end position="303"/>
    </location>
</feature>
<accession>A0A4Y7TYN8</accession>
<proteinExistence type="predicted"/>